<name>H0Y2I2_OTOGA</name>
<keyword evidence="4" id="KW-0238">DNA-binding</keyword>
<evidence type="ECO:0000256" key="2">
    <source>
        <dbReference type="ARBA" id="ARBA00005713"/>
    </source>
</evidence>
<evidence type="ECO:0000256" key="6">
    <source>
        <dbReference type="ARBA" id="ARBA00023242"/>
    </source>
</evidence>
<dbReference type="eggNOG" id="ENOG502QTK1">
    <property type="taxonomic scope" value="Eukaryota"/>
</dbReference>
<dbReference type="GO" id="GO:0005634">
    <property type="term" value="C:nucleus"/>
    <property type="evidence" value="ECO:0007669"/>
    <property type="project" value="UniProtKB-SubCell"/>
</dbReference>
<dbReference type="GeneTree" id="ENSGT00390000006835"/>
<keyword evidence="6" id="KW-0539">Nucleus</keyword>
<dbReference type="Proteomes" id="UP000005225">
    <property type="component" value="Unassembled WGS sequence"/>
</dbReference>
<dbReference type="STRING" id="30611.ENSOGAP00000022575"/>
<dbReference type="HOGENOM" id="CLU_018156_3_1_1"/>
<dbReference type="GO" id="GO:0006357">
    <property type="term" value="P:regulation of transcription by RNA polymerase II"/>
    <property type="evidence" value="ECO:0007669"/>
    <property type="project" value="InterPro"/>
</dbReference>
<evidence type="ECO:0000256" key="5">
    <source>
        <dbReference type="ARBA" id="ARBA00023163"/>
    </source>
</evidence>
<evidence type="ECO:0000256" key="7">
    <source>
        <dbReference type="SAM" id="MobiDB-lite"/>
    </source>
</evidence>
<proteinExistence type="inferred from homology"/>
<dbReference type="Pfam" id="PF10491">
    <property type="entry name" value="Nrf1_DNA-bind"/>
    <property type="match status" value="1"/>
</dbReference>
<dbReference type="GO" id="GO:0003700">
    <property type="term" value="F:DNA-binding transcription factor activity"/>
    <property type="evidence" value="ECO:0007669"/>
    <property type="project" value="InterPro"/>
</dbReference>
<sequence>IREHGVTQTEHMATIDAHAVAQQEQQVHVATYTQHSILSADEDSPSSPEGASDDDSDNLNSTAADEVTAHLAAAGPVGMAAAAAVATGKKRKRPHVFESNPSIRKRQQTRLLRKLRATLDEYTTRVGQQAIVLCISPSKPDPVFKVFGAAPLENVVGKYKSMILEDLDCALAKHAPAPQEVNSELPPLTIDGIPVSVDKMTQAQLRAFIPEMLKYSTGRGKPGWGKESCKPVWWPEDIPWANVRSDVRTEEQKQRVPWTQALRTIVKNCYKQHGREDLLYSFEDQQTQATTTHSIAHLVPSHTVVQTFSNPDGTVSLIQVGTGATVATLADASQLPTTVTVAQENSAVADREVEQNWAMLQGGEMTIQTTQASEVTQTVASLAETTVAASQEMQQGATVTMALNSKAADHAVTTLAETTLQGRGQIIWSGETTAAIGALTGVQDANSLVQIPSSMYQTMVTSLTQGNGPVHMA</sequence>
<dbReference type="Ensembl" id="ENSOGAT00000032349.1">
    <property type="protein sequence ID" value="ENSOGAP00000022575.1"/>
    <property type="gene ID" value="ENSOGAG00000034535.1"/>
</dbReference>
<reference evidence="9" key="3">
    <citation type="submission" date="2025-09" db="UniProtKB">
        <authorList>
            <consortium name="Ensembl"/>
        </authorList>
    </citation>
    <scope>IDENTIFICATION</scope>
</reference>
<comment type="subcellular location">
    <subcellularLocation>
        <location evidence="1">Nucleus</location>
    </subcellularLocation>
</comment>
<comment type="similarity">
    <text evidence="2">Belongs to the NRF1/Ewg family.</text>
</comment>
<protein>
    <recommendedName>
        <fullName evidence="8">Nuclear respiratory factor 1 NLS/DNA-binding dimerisation domain-containing protein</fullName>
    </recommendedName>
</protein>
<dbReference type="OMA" id="NIFNCAT"/>
<evidence type="ECO:0000256" key="4">
    <source>
        <dbReference type="ARBA" id="ARBA00023125"/>
    </source>
</evidence>
<dbReference type="AlphaFoldDB" id="H0Y2I2"/>
<evidence type="ECO:0000313" key="9">
    <source>
        <dbReference type="Ensembl" id="ENSOGAP00000022575.1"/>
    </source>
</evidence>
<feature type="region of interest" description="Disordered" evidence="7">
    <location>
        <begin position="38"/>
        <end position="60"/>
    </location>
</feature>
<evidence type="ECO:0000256" key="3">
    <source>
        <dbReference type="ARBA" id="ARBA00023015"/>
    </source>
</evidence>
<organism evidence="9 10">
    <name type="scientific">Otolemur garnettii</name>
    <name type="common">Small-eared galago</name>
    <name type="synonym">Garnett's greater bushbaby</name>
    <dbReference type="NCBI Taxonomy" id="30611"/>
    <lineage>
        <taxon>Eukaryota</taxon>
        <taxon>Metazoa</taxon>
        <taxon>Chordata</taxon>
        <taxon>Craniata</taxon>
        <taxon>Vertebrata</taxon>
        <taxon>Euteleostomi</taxon>
        <taxon>Mammalia</taxon>
        <taxon>Eutheria</taxon>
        <taxon>Euarchontoglires</taxon>
        <taxon>Primates</taxon>
        <taxon>Strepsirrhini</taxon>
        <taxon>Lorisiformes</taxon>
        <taxon>Galagidae</taxon>
        <taxon>Otolemur</taxon>
    </lineage>
</organism>
<dbReference type="InterPro" id="IPR019525">
    <property type="entry name" value="Nrf1_NLS/DNA-bd_dimer"/>
</dbReference>
<dbReference type="PANTHER" id="PTHR20338">
    <property type="entry name" value="NUCLEAR RESPIRATORY FACTOR 1"/>
    <property type="match status" value="1"/>
</dbReference>
<reference evidence="10" key="1">
    <citation type="submission" date="2011-03" db="EMBL/GenBank/DDBJ databases">
        <title>Version 3 of the genome sequence of Otolemur garnettii (Bushbaby).</title>
        <authorList>
            <consortium name="The Broad Institute Genome Sequencing Platform"/>
            <person name="Di Palma F."/>
            <person name="Johnson J."/>
            <person name="Lander E.S."/>
            <person name="Lindblad-Toh K."/>
            <person name="Jaffe D.B."/>
            <person name="Gnerre S."/>
            <person name="MacCallum I."/>
            <person name="Przybylski D."/>
            <person name="Ribeiro F.J."/>
            <person name="Burton J.N."/>
            <person name="Walker B.J."/>
            <person name="Sharpe T."/>
            <person name="Hall G."/>
        </authorList>
    </citation>
    <scope>NUCLEOTIDE SEQUENCE [LARGE SCALE GENOMIC DNA]</scope>
</reference>
<evidence type="ECO:0000313" key="10">
    <source>
        <dbReference type="Proteomes" id="UP000005225"/>
    </source>
</evidence>
<evidence type="ECO:0000259" key="8">
    <source>
        <dbReference type="Pfam" id="PF10491"/>
    </source>
</evidence>
<evidence type="ECO:0000256" key="1">
    <source>
        <dbReference type="ARBA" id="ARBA00004123"/>
    </source>
</evidence>
<feature type="domain" description="Nuclear respiratory factor 1 NLS/DNA-binding dimerisation" evidence="8">
    <location>
        <begin position="75"/>
        <end position="282"/>
    </location>
</feature>
<dbReference type="InterPro" id="IPR039142">
    <property type="entry name" value="NRF1/Ewg"/>
</dbReference>
<keyword evidence="3" id="KW-0805">Transcription regulation</keyword>
<dbReference type="EMBL" id="AAQR03097133">
    <property type="status" value="NOT_ANNOTATED_CDS"/>
    <property type="molecule type" value="Genomic_DNA"/>
</dbReference>
<dbReference type="GO" id="GO:0003677">
    <property type="term" value="F:DNA binding"/>
    <property type="evidence" value="ECO:0007669"/>
    <property type="project" value="UniProtKB-KW"/>
</dbReference>
<keyword evidence="10" id="KW-1185">Reference proteome</keyword>
<keyword evidence="5" id="KW-0804">Transcription</keyword>
<accession>H0Y2I2</accession>
<reference evidence="9" key="2">
    <citation type="submission" date="2025-08" db="UniProtKB">
        <authorList>
            <consortium name="Ensembl"/>
        </authorList>
    </citation>
    <scope>IDENTIFICATION</scope>
</reference>
<dbReference type="InParanoid" id="H0Y2I2"/>